<protein>
    <submittedName>
        <fullName evidence="1">Uncharacterized protein</fullName>
    </submittedName>
</protein>
<gene>
    <name evidence="1" type="ORF">M9Y10_042090</name>
</gene>
<evidence type="ECO:0000313" key="2">
    <source>
        <dbReference type="Proteomes" id="UP001470230"/>
    </source>
</evidence>
<organism evidence="1 2">
    <name type="scientific">Tritrichomonas musculus</name>
    <dbReference type="NCBI Taxonomy" id="1915356"/>
    <lineage>
        <taxon>Eukaryota</taxon>
        <taxon>Metamonada</taxon>
        <taxon>Parabasalia</taxon>
        <taxon>Tritrichomonadida</taxon>
        <taxon>Tritrichomonadidae</taxon>
        <taxon>Tritrichomonas</taxon>
    </lineage>
</organism>
<evidence type="ECO:0000313" key="1">
    <source>
        <dbReference type="EMBL" id="KAK8886625.1"/>
    </source>
</evidence>
<accession>A0ABR2K9C2</accession>
<comment type="caution">
    <text evidence="1">The sequence shown here is derived from an EMBL/GenBank/DDBJ whole genome shotgun (WGS) entry which is preliminary data.</text>
</comment>
<name>A0ABR2K9C2_9EUKA</name>
<sequence>MIEPRPNINYPIKSNSNEQATTIHNGNDKVVFKLLPFFGFNDNIQYLKLPERYPTLDSEENYVNDQLLTNEKYKIENLQNNVNIEDKSTLNFNDNECFEEDTNFCDEIMIPNANDIKEEVSCSDDTNETLSTKPYRKSKIRLNEQALTFKENFYQLFTFKKKFQKRYVVQIHNLICRQLGLRKVNREESRSIDKYFQHFAPYSDKILKCIKSMPASIWPNIMPSLFKFYKNNRTNVVK</sequence>
<dbReference type="Proteomes" id="UP001470230">
    <property type="component" value="Unassembled WGS sequence"/>
</dbReference>
<proteinExistence type="predicted"/>
<reference evidence="1 2" key="1">
    <citation type="submission" date="2024-04" db="EMBL/GenBank/DDBJ databases">
        <title>Tritrichomonas musculus Genome.</title>
        <authorList>
            <person name="Alves-Ferreira E."/>
            <person name="Grigg M."/>
            <person name="Lorenzi H."/>
            <person name="Galac M."/>
        </authorList>
    </citation>
    <scope>NUCLEOTIDE SEQUENCE [LARGE SCALE GENOMIC DNA]</scope>
    <source>
        <strain evidence="1 2">EAF2021</strain>
    </source>
</reference>
<dbReference type="EMBL" id="JAPFFF010000007">
    <property type="protein sequence ID" value="KAK8886625.1"/>
    <property type="molecule type" value="Genomic_DNA"/>
</dbReference>
<keyword evidence="2" id="KW-1185">Reference proteome</keyword>